<dbReference type="NCBIfam" id="TIGR04088">
    <property type="entry name" value="cognate_SipW"/>
    <property type="match status" value="1"/>
</dbReference>
<feature type="transmembrane region" description="Helical" evidence="2">
    <location>
        <begin position="35"/>
        <end position="56"/>
    </location>
</feature>
<keyword evidence="2" id="KW-0812">Transmembrane</keyword>
<proteinExistence type="predicted"/>
<evidence type="ECO:0000256" key="2">
    <source>
        <dbReference type="SAM" id="Phobius"/>
    </source>
</evidence>
<dbReference type="EMBL" id="JAVFCB010000005">
    <property type="protein sequence ID" value="MDQ4214300.1"/>
    <property type="molecule type" value="Genomic_DNA"/>
</dbReference>
<dbReference type="RefSeq" id="WP_308489236.1">
    <property type="nucleotide sequence ID" value="NZ_JAVFCB010000005.1"/>
</dbReference>
<dbReference type="InterPro" id="IPR023833">
    <property type="entry name" value="Signal_pept_SipW-depend-type"/>
</dbReference>
<keyword evidence="4" id="KW-1185">Reference proteome</keyword>
<evidence type="ECO:0000256" key="1">
    <source>
        <dbReference type="SAM" id="MobiDB-lite"/>
    </source>
</evidence>
<evidence type="ECO:0000313" key="3">
    <source>
        <dbReference type="EMBL" id="MDQ4214300.1"/>
    </source>
</evidence>
<accession>A0ABU0XGN9</accession>
<name>A0ABU0XGN9_9MICO</name>
<protein>
    <submittedName>
        <fullName evidence="3">SipW-dependent-type signal peptide-containing protein</fullName>
    </submittedName>
</protein>
<dbReference type="Proteomes" id="UP001230289">
    <property type="component" value="Unassembled WGS sequence"/>
</dbReference>
<sequence>MRRHTQEDAMESTGTTQTRSAARRIRTTASTRKKVLALLAGGLALGVGTAVTLASWNDSEFATGTFTAGTFNIQGSTTSATTGFSDHNVNKGGTAATLGFTAPFSNISPGDVVYAPFWVRLDGTTTNNATLVASAETGSGTNDVNVSYAVYSVGPAAACDATAVTGGTLVASGSDLTGFTAGASVSLAKGASAGTAGTAAQLCVVATAKSTLVQGATATTTLSFTATSY</sequence>
<organism evidence="3 4">
    <name type="scientific">Microbacterium capsulatum</name>
    <dbReference type="NCBI Taxonomy" id="3041921"/>
    <lineage>
        <taxon>Bacteria</taxon>
        <taxon>Bacillati</taxon>
        <taxon>Actinomycetota</taxon>
        <taxon>Actinomycetes</taxon>
        <taxon>Micrococcales</taxon>
        <taxon>Microbacteriaceae</taxon>
        <taxon>Microbacterium</taxon>
    </lineage>
</organism>
<gene>
    <name evidence="3" type="ORF">RBR11_10275</name>
</gene>
<comment type="caution">
    <text evidence="3">The sequence shown here is derived from an EMBL/GenBank/DDBJ whole genome shotgun (WGS) entry which is preliminary data.</text>
</comment>
<evidence type="ECO:0000313" key="4">
    <source>
        <dbReference type="Proteomes" id="UP001230289"/>
    </source>
</evidence>
<reference evidence="3 4" key="1">
    <citation type="submission" date="2023-08" db="EMBL/GenBank/DDBJ databases">
        <title>Microbacterium sp. nov., isolated from a waste landfill.</title>
        <authorList>
            <person name="Wen W."/>
        </authorList>
    </citation>
    <scope>NUCLEOTIDE SEQUENCE [LARGE SCALE GENOMIC DNA]</scope>
    <source>
        <strain evidence="3 4">ASV81</strain>
    </source>
</reference>
<feature type="region of interest" description="Disordered" evidence="1">
    <location>
        <begin position="1"/>
        <end position="26"/>
    </location>
</feature>
<keyword evidence="2" id="KW-1133">Transmembrane helix</keyword>
<keyword evidence="2" id="KW-0472">Membrane</keyword>